<reference evidence="2" key="1">
    <citation type="submission" date="2021-02" db="EMBL/GenBank/DDBJ databases">
        <authorList>
            <person name="Nowell W R."/>
        </authorList>
    </citation>
    <scope>NUCLEOTIDE SEQUENCE</scope>
    <source>
        <strain evidence="2">Ploen Becks lab</strain>
    </source>
</reference>
<comment type="caution">
    <text evidence="2">The sequence shown here is derived from an EMBL/GenBank/DDBJ whole genome shotgun (WGS) entry which is preliminary data.</text>
</comment>
<sequence length="72" mass="7876">MNKNRFLLFYVFLIQSALYQGQVNTKAIQINARAAPAPSSAGRLQILDNEIPVQINARAAPAPSGPRQLLDN</sequence>
<protein>
    <submittedName>
        <fullName evidence="2">Uncharacterized protein</fullName>
    </submittedName>
</protein>
<evidence type="ECO:0000313" key="3">
    <source>
        <dbReference type="Proteomes" id="UP000663879"/>
    </source>
</evidence>
<evidence type="ECO:0000313" key="2">
    <source>
        <dbReference type="EMBL" id="CAF1120968.1"/>
    </source>
</evidence>
<gene>
    <name evidence="2" type="ORF">OXX778_LOCUS22041</name>
</gene>
<feature type="signal peptide" evidence="1">
    <location>
        <begin position="1"/>
        <end position="21"/>
    </location>
</feature>
<accession>A0A814QJI1</accession>
<keyword evidence="3" id="KW-1185">Reference proteome</keyword>
<dbReference type="EMBL" id="CAJNOC010008810">
    <property type="protein sequence ID" value="CAF1120968.1"/>
    <property type="molecule type" value="Genomic_DNA"/>
</dbReference>
<name>A0A814QJI1_9BILA</name>
<dbReference type="AlphaFoldDB" id="A0A814QJI1"/>
<dbReference type="Proteomes" id="UP000663879">
    <property type="component" value="Unassembled WGS sequence"/>
</dbReference>
<evidence type="ECO:0000256" key="1">
    <source>
        <dbReference type="SAM" id="SignalP"/>
    </source>
</evidence>
<feature type="chain" id="PRO_5032589884" evidence="1">
    <location>
        <begin position="22"/>
        <end position="72"/>
    </location>
</feature>
<proteinExistence type="predicted"/>
<organism evidence="2 3">
    <name type="scientific">Brachionus calyciflorus</name>
    <dbReference type="NCBI Taxonomy" id="104777"/>
    <lineage>
        <taxon>Eukaryota</taxon>
        <taxon>Metazoa</taxon>
        <taxon>Spiralia</taxon>
        <taxon>Gnathifera</taxon>
        <taxon>Rotifera</taxon>
        <taxon>Eurotatoria</taxon>
        <taxon>Monogononta</taxon>
        <taxon>Pseudotrocha</taxon>
        <taxon>Ploima</taxon>
        <taxon>Brachionidae</taxon>
        <taxon>Brachionus</taxon>
    </lineage>
</organism>
<keyword evidence="1" id="KW-0732">Signal</keyword>